<evidence type="ECO:0000313" key="1">
    <source>
        <dbReference type="EMBL" id="HHM68534.1"/>
    </source>
</evidence>
<reference evidence="1" key="1">
    <citation type="journal article" date="2020" name="mSystems">
        <title>Genome- and Community-Level Interaction Insights into Carbon Utilization and Element Cycling Functions of Hydrothermarchaeota in Hydrothermal Sediment.</title>
        <authorList>
            <person name="Zhou Z."/>
            <person name="Liu Y."/>
            <person name="Xu W."/>
            <person name="Pan J."/>
            <person name="Luo Z.H."/>
            <person name="Li M."/>
        </authorList>
    </citation>
    <scope>NUCLEOTIDE SEQUENCE [LARGE SCALE GENOMIC DNA]</scope>
    <source>
        <strain evidence="1">SpSt-1071</strain>
    </source>
</reference>
<organism evidence="1">
    <name type="scientific">Thermus caliditerrae</name>
    <dbReference type="NCBI Taxonomy" id="1330700"/>
    <lineage>
        <taxon>Bacteria</taxon>
        <taxon>Thermotogati</taxon>
        <taxon>Deinococcota</taxon>
        <taxon>Deinococci</taxon>
        <taxon>Thermales</taxon>
        <taxon>Thermaceae</taxon>
        <taxon>Thermus</taxon>
    </lineage>
</organism>
<accession>A0A7C5VKB6</accession>
<comment type="caution">
    <text evidence="1">The sequence shown here is derived from an EMBL/GenBank/DDBJ whole genome shotgun (WGS) entry which is preliminary data.</text>
</comment>
<gene>
    <name evidence="1" type="ORF">ENM28_07530</name>
</gene>
<name>A0A7C5VKB6_9DEIN</name>
<sequence>MVQVSLLDLKPLAEALRQARVERGVKVYLLTTAEGLVHRASYAPSLALVGAAVRFAPRVEGEFLVVDRKMAFQVRRGYLATTLEEAPPEPLVERFYWAFVRAVPFSVEDWIHRMYQQEYLRQGGGR</sequence>
<dbReference type="EMBL" id="DRXE01000268">
    <property type="protein sequence ID" value="HHM68534.1"/>
    <property type="molecule type" value="Genomic_DNA"/>
</dbReference>
<protein>
    <submittedName>
        <fullName evidence="1">Uncharacterized protein</fullName>
    </submittedName>
</protein>
<dbReference type="AlphaFoldDB" id="A0A7C5VKB6"/>
<proteinExistence type="predicted"/>